<dbReference type="PANTHER" id="PTHR43289">
    <property type="entry name" value="MITOGEN-ACTIVATED PROTEIN KINASE KINASE KINASE 20-RELATED"/>
    <property type="match status" value="1"/>
</dbReference>
<evidence type="ECO:0000256" key="5">
    <source>
        <dbReference type="SAM" id="MobiDB-lite"/>
    </source>
</evidence>
<dbReference type="Gene3D" id="3.30.450.20">
    <property type="entry name" value="PAS domain"/>
    <property type="match status" value="1"/>
</dbReference>
<name>A0A517R4F2_9PLAN</name>
<feature type="domain" description="Protein kinase" evidence="6">
    <location>
        <begin position="96"/>
        <end position="394"/>
    </location>
</feature>
<evidence type="ECO:0000313" key="7">
    <source>
        <dbReference type="EMBL" id="QDT38730.1"/>
    </source>
</evidence>
<dbReference type="EMBL" id="CP036268">
    <property type="protein sequence ID" value="QDT38730.1"/>
    <property type="molecule type" value="Genomic_DNA"/>
</dbReference>
<evidence type="ECO:0000256" key="4">
    <source>
        <dbReference type="ARBA" id="ARBA00022840"/>
    </source>
</evidence>
<proteinExistence type="predicted"/>
<dbReference type="AlphaFoldDB" id="A0A517R4F2"/>
<dbReference type="InterPro" id="IPR029151">
    <property type="entry name" value="Sensor-like_sf"/>
</dbReference>
<keyword evidence="4" id="KW-0067">ATP-binding</keyword>
<protein>
    <submittedName>
        <fullName evidence="7">Serine/threonine-protein kinase PknD</fullName>
        <ecNumber evidence="7">2.7.11.1</ecNumber>
    </submittedName>
</protein>
<evidence type="ECO:0000313" key="8">
    <source>
        <dbReference type="Proteomes" id="UP000317318"/>
    </source>
</evidence>
<dbReference type="KEGG" id="svp:Pan189_31270"/>
<dbReference type="PROSITE" id="PS00108">
    <property type="entry name" value="PROTEIN_KINASE_ST"/>
    <property type="match status" value="1"/>
</dbReference>
<dbReference type="SMART" id="SM00220">
    <property type="entry name" value="S_TKc"/>
    <property type="match status" value="1"/>
</dbReference>
<dbReference type="SUPFAM" id="SSF56112">
    <property type="entry name" value="Protein kinase-like (PK-like)"/>
    <property type="match status" value="1"/>
</dbReference>
<dbReference type="Proteomes" id="UP000317318">
    <property type="component" value="Chromosome"/>
</dbReference>
<dbReference type="GO" id="GO:0004674">
    <property type="term" value="F:protein serine/threonine kinase activity"/>
    <property type="evidence" value="ECO:0007669"/>
    <property type="project" value="UniProtKB-EC"/>
</dbReference>
<keyword evidence="2" id="KW-0547">Nucleotide-binding</keyword>
<evidence type="ECO:0000256" key="2">
    <source>
        <dbReference type="ARBA" id="ARBA00022741"/>
    </source>
</evidence>
<evidence type="ECO:0000256" key="1">
    <source>
        <dbReference type="ARBA" id="ARBA00022679"/>
    </source>
</evidence>
<keyword evidence="3 7" id="KW-0418">Kinase</keyword>
<sequence length="770" mass="86650">MISEPSENSQELDNSKAPDDLIDRLLDEWEAACDRGVVLSSSQLCRDCPEAIPVIEEKLKQLRRANDFLEQPTNLAHTTPAPPSENMEDVELTTRLTNLNLVSSGGLGEVYEATDIRLGRTVAVKFLKQDHVDTELAVKQFVEEARITALLDHPGVVPIYARDRNASTGQPFYAMRYLEQGTLDEAVNEYYRHQPQDRGERARHDIHFRRLLNSFMSAARTIEYAHSRGVLHLDIKPKNILIGRFGETLVSDWGSALITGRDSHYSGDVEGTLPRSEDPPVPERLSSDPGGTVPYMSPERLLCTDDPSLGPAADVYSLGVTLYFILTGQSPFQGMRRFSQIREAAVAADYPKPRTVRKQVHRSLEAICLKAMHQSHRERYLTAADLARDVERYLADEPTEAMHETMGHRVSRWMRHHYGLMRTAGAACVVLAVLSSLFAWRSVEQAEAESTARQSAEAAVLAASVARDESMEFATRMTAQTIALKQNDRFRILEMETSRPAFLKLMKAANQEGESISAETLDRLDAYFRDRVARHRAANALSWFICRADGLQVGRFPYKETVGQNNYAYRDYFHGLGSDEPTDTIRYIRQPNLSKVYRSSNTSELKVALSAPIWDDTDGRQFLGVLGLSIGVNEFGELKEQLSGNHRVSVIDLRPNEIDEVSAGRGWILHHSDAVHSPKIHKVDQELVTAVDKLFQKTERQWNKEQRLRRTPLHMIEKFSDPVTGRVGPALFAPVFLEGREWTLANTQWGVVLIDSSESAEKSRAAIDID</sequence>
<evidence type="ECO:0000256" key="3">
    <source>
        <dbReference type="ARBA" id="ARBA00022777"/>
    </source>
</evidence>
<evidence type="ECO:0000259" key="6">
    <source>
        <dbReference type="PROSITE" id="PS50011"/>
    </source>
</evidence>
<dbReference type="OrthoDB" id="6111975at2"/>
<dbReference type="InterPro" id="IPR008271">
    <property type="entry name" value="Ser/Thr_kinase_AS"/>
</dbReference>
<reference evidence="7 8" key="1">
    <citation type="submission" date="2019-02" db="EMBL/GenBank/DDBJ databases">
        <title>Deep-cultivation of Planctomycetes and their phenomic and genomic characterization uncovers novel biology.</title>
        <authorList>
            <person name="Wiegand S."/>
            <person name="Jogler M."/>
            <person name="Boedeker C."/>
            <person name="Pinto D."/>
            <person name="Vollmers J."/>
            <person name="Rivas-Marin E."/>
            <person name="Kohn T."/>
            <person name="Peeters S.H."/>
            <person name="Heuer A."/>
            <person name="Rast P."/>
            <person name="Oberbeckmann S."/>
            <person name="Bunk B."/>
            <person name="Jeske O."/>
            <person name="Meyerdierks A."/>
            <person name="Storesund J.E."/>
            <person name="Kallscheuer N."/>
            <person name="Luecker S."/>
            <person name="Lage O.M."/>
            <person name="Pohl T."/>
            <person name="Merkel B.J."/>
            <person name="Hornburger P."/>
            <person name="Mueller R.-W."/>
            <person name="Bruemmer F."/>
            <person name="Labrenz M."/>
            <person name="Spormann A.M."/>
            <person name="Op den Camp H."/>
            <person name="Overmann J."/>
            <person name="Amann R."/>
            <person name="Jetten M.S.M."/>
            <person name="Mascher T."/>
            <person name="Medema M.H."/>
            <person name="Devos D.P."/>
            <person name="Kaster A.-K."/>
            <person name="Ovreas L."/>
            <person name="Rohde M."/>
            <person name="Galperin M.Y."/>
            <person name="Jogler C."/>
        </authorList>
    </citation>
    <scope>NUCLEOTIDE SEQUENCE [LARGE SCALE GENOMIC DNA]</scope>
    <source>
        <strain evidence="7 8">Pan189</strain>
    </source>
</reference>
<accession>A0A517R4F2</accession>
<dbReference type="InterPro" id="IPR011009">
    <property type="entry name" value="Kinase-like_dom_sf"/>
</dbReference>
<dbReference type="RefSeq" id="WP_145364811.1">
    <property type="nucleotide sequence ID" value="NZ_CP036268.1"/>
</dbReference>
<dbReference type="Gene3D" id="3.30.200.20">
    <property type="entry name" value="Phosphorylase Kinase, domain 1"/>
    <property type="match status" value="1"/>
</dbReference>
<organism evidence="7 8">
    <name type="scientific">Stratiformator vulcanicus</name>
    <dbReference type="NCBI Taxonomy" id="2527980"/>
    <lineage>
        <taxon>Bacteria</taxon>
        <taxon>Pseudomonadati</taxon>
        <taxon>Planctomycetota</taxon>
        <taxon>Planctomycetia</taxon>
        <taxon>Planctomycetales</taxon>
        <taxon>Planctomycetaceae</taxon>
        <taxon>Stratiformator</taxon>
    </lineage>
</organism>
<dbReference type="InterPro" id="IPR000719">
    <property type="entry name" value="Prot_kinase_dom"/>
</dbReference>
<dbReference type="CDD" id="cd14014">
    <property type="entry name" value="STKc_PknB_like"/>
    <property type="match status" value="1"/>
</dbReference>
<dbReference type="Gene3D" id="1.10.510.10">
    <property type="entry name" value="Transferase(Phosphotransferase) domain 1"/>
    <property type="match status" value="1"/>
</dbReference>
<keyword evidence="8" id="KW-1185">Reference proteome</keyword>
<dbReference type="EC" id="2.7.11.1" evidence="7"/>
<keyword evidence="1 7" id="KW-0808">Transferase</keyword>
<dbReference type="Pfam" id="PF00069">
    <property type="entry name" value="Pkinase"/>
    <property type="match status" value="1"/>
</dbReference>
<feature type="region of interest" description="Disordered" evidence="5">
    <location>
        <begin position="264"/>
        <end position="291"/>
    </location>
</feature>
<dbReference type="GO" id="GO:0005524">
    <property type="term" value="F:ATP binding"/>
    <property type="evidence" value="ECO:0007669"/>
    <property type="project" value="UniProtKB-KW"/>
</dbReference>
<dbReference type="PROSITE" id="PS50011">
    <property type="entry name" value="PROTEIN_KINASE_DOM"/>
    <property type="match status" value="1"/>
</dbReference>
<dbReference type="SUPFAM" id="SSF103190">
    <property type="entry name" value="Sensory domain-like"/>
    <property type="match status" value="1"/>
</dbReference>
<gene>
    <name evidence="7" type="primary">pknD_5</name>
    <name evidence="7" type="ORF">Pan189_31270</name>
</gene>
<dbReference type="PANTHER" id="PTHR43289:SF6">
    <property type="entry name" value="SERINE_THREONINE-PROTEIN KINASE NEKL-3"/>
    <property type="match status" value="1"/>
</dbReference>